<organism evidence="2 3">
    <name type="scientific">Poseidonocella pacifica</name>
    <dbReference type="NCBI Taxonomy" id="871651"/>
    <lineage>
        <taxon>Bacteria</taxon>
        <taxon>Pseudomonadati</taxon>
        <taxon>Pseudomonadota</taxon>
        <taxon>Alphaproteobacteria</taxon>
        <taxon>Rhodobacterales</taxon>
        <taxon>Roseobacteraceae</taxon>
        <taxon>Poseidonocella</taxon>
    </lineage>
</organism>
<dbReference type="Pfam" id="PF13466">
    <property type="entry name" value="STAS_2"/>
    <property type="match status" value="1"/>
</dbReference>
<protein>
    <recommendedName>
        <fullName evidence="1">MlaB-like STAS domain-containing protein</fullName>
    </recommendedName>
</protein>
<reference evidence="2 3" key="1">
    <citation type="submission" date="2016-10" db="EMBL/GenBank/DDBJ databases">
        <authorList>
            <person name="de Groot N.N."/>
        </authorList>
    </citation>
    <scope>NUCLEOTIDE SEQUENCE [LARGE SCALE GENOMIC DNA]</scope>
    <source>
        <strain evidence="2 3">DSM 29316</strain>
    </source>
</reference>
<sequence length="89" mass="9391">MSNSMTLPDQLTTDAAPGLLDALREYEGNPLTLSAQKVSFVGGLCAQILFAARQKWAADGLSFDIEGSSSGFEESLERLGFSADTFIGG</sequence>
<gene>
    <name evidence="2" type="ORF">SAMN05421688_0578</name>
</gene>
<dbReference type="InterPro" id="IPR058548">
    <property type="entry name" value="MlaB-like_STAS"/>
</dbReference>
<dbReference type="Proteomes" id="UP000198796">
    <property type="component" value="Unassembled WGS sequence"/>
</dbReference>
<keyword evidence="3" id="KW-1185">Reference proteome</keyword>
<dbReference type="AlphaFoldDB" id="A0A1I0VFY2"/>
<dbReference type="STRING" id="871651.SAMN05421688_0578"/>
<evidence type="ECO:0000313" key="3">
    <source>
        <dbReference type="Proteomes" id="UP000198796"/>
    </source>
</evidence>
<feature type="domain" description="MlaB-like STAS" evidence="1">
    <location>
        <begin position="6"/>
        <end position="81"/>
    </location>
</feature>
<evidence type="ECO:0000313" key="2">
    <source>
        <dbReference type="EMBL" id="SFA74933.1"/>
    </source>
</evidence>
<dbReference type="EMBL" id="FOJU01000001">
    <property type="protein sequence ID" value="SFA74933.1"/>
    <property type="molecule type" value="Genomic_DNA"/>
</dbReference>
<proteinExistence type="predicted"/>
<evidence type="ECO:0000259" key="1">
    <source>
        <dbReference type="Pfam" id="PF13466"/>
    </source>
</evidence>
<name>A0A1I0VFY2_9RHOB</name>
<accession>A0A1I0VFY2</accession>
<dbReference type="OrthoDB" id="7280289at2"/>